<dbReference type="Pfam" id="PF13923">
    <property type="entry name" value="zf-C3HC4_2"/>
    <property type="match status" value="1"/>
</dbReference>
<dbReference type="SMART" id="SM00184">
    <property type="entry name" value="RING"/>
    <property type="match status" value="1"/>
</dbReference>
<dbReference type="InterPro" id="IPR013083">
    <property type="entry name" value="Znf_RING/FYVE/PHD"/>
</dbReference>
<keyword evidence="1" id="KW-0862">Zinc</keyword>
<dbReference type="GO" id="GO:0008270">
    <property type="term" value="F:zinc ion binding"/>
    <property type="evidence" value="ECO:0007669"/>
    <property type="project" value="UniProtKB-KW"/>
</dbReference>
<feature type="region of interest" description="Disordered" evidence="2">
    <location>
        <begin position="293"/>
        <end position="315"/>
    </location>
</feature>
<evidence type="ECO:0000259" key="3">
    <source>
        <dbReference type="PROSITE" id="PS50089"/>
    </source>
</evidence>
<accession>A0A8J2SEW1</accession>
<evidence type="ECO:0000313" key="5">
    <source>
        <dbReference type="Proteomes" id="UP000789595"/>
    </source>
</evidence>
<dbReference type="SUPFAM" id="SSF57850">
    <property type="entry name" value="RING/U-box"/>
    <property type="match status" value="1"/>
</dbReference>
<keyword evidence="1" id="KW-0863">Zinc-finger</keyword>
<name>A0A8J2SEW1_9STRA</name>
<dbReference type="Gene3D" id="3.30.40.10">
    <property type="entry name" value="Zinc/RING finger domain, C3HC4 (zinc finger)"/>
    <property type="match status" value="1"/>
</dbReference>
<feature type="region of interest" description="Disordered" evidence="2">
    <location>
        <begin position="230"/>
        <end position="277"/>
    </location>
</feature>
<dbReference type="PROSITE" id="PS50089">
    <property type="entry name" value="ZF_RING_2"/>
    <property type="match status" value="1"/>
</dbReference>
<dbReference type="AlphaFoldDB" id="A0A8J2SEW1"/>
<comment type="caution">
    <text evidence="4">The sequence shown here is derived from an EMBL/GenBank/DDBJ whole genome shotgun (WGS) entry which is preliminary data.</text>
</comment>
<protein>
    <recommendedName>
        <fullName evidence="3">RING-type domain-containing protein</fullName>
    </recommendedName>
</protein>
<dbReference type="InterPro" id="IPR001841">
    <property type="entry name" value="Znf_RING"/>
</dbReference>
<feature type="compositionally biased region" description="Low complexity" evidence="2">
    <location>
        <begin position="261"/>
        <end position="277"/>
    </location>
</feature>
<evidence type="ECO:0000256" key="2">
    <source>
        <dbReference type="SAM" id="MobiDB-lite"/>
    </source>
</evidence>
<dbReference type="EMBL" id="CAKKNE010000001">
    <property type="protein sequence ID" value="CAH0364337.1"/>
    <property type="molecule type" value="Genomic_DNA"/>
</dbReference>
<proteinExistence type="predicted"/>
<feature type="compositionally biased region" description="Pro residues" evidence="2">
    <location>
        <begin position="250"/>
        <end position="260"/>
    </location>
</feature>
<keyword evidence="5" id="KW-1185">Reference proteome</keyword>
<organism evidence="4 5">
    <name type="scientific">Pelagomonas calceolata</name>
    <dbReference type="NCBI Taxonomy" id="35677"/>
    <lineage>
        <taxon>Eukaryota</taxon>
        <taxon>Sar</taxon>
        <taxon>Stramenopiles</taxon>
        <taxon>Ochrophyta</taxon>
        <taxon>Pelagophyceae</taxon>
        <taxon>Pelagomonadales</taxon>
        <taxon>Pelagomonadaceae</taxon>
        <taxon>Pelagomonas</taxon>
    </lineage>
</organism>
<evidence type="ECO:0000313" key="4">
    <source>
        <dbReference type="EMBL" id="CAH0364337.1"/>
    </source>
</evidence>
<dbReference type="Proteomes" id="UP000789595">
    <property type="component" value="Unassembled WGS sequence"/>
</dbReference>
<keyword evidence="1" id="KW-0479">Metal-binding</keyword>
<evidence type="ECO:0000256" key="1">
    <source>
        <dbReference type="PROSITE-ProRule" id="PRU00175"/>
    </source>
</evidence>
<gene>
    <name evidence="4" type="ORF">PECAL_1P06940</name>
</gene>
<reference evidence="4" key="1">
    <citation type="submission" date="2021-11" db="EMBL/GenBank/DDBJ databases">
        <authorList>
            <consortium name="Genoscope - CEA"/>
            <person name="William W."/>
        </authorList>
    </citation>
    <scope>NUCLEOTIDE SEQUENCE</scope>
</reference>
<dbReference type="OrthoDB" id="6259965at2759"/>
<feature type="domain" description="RING-type" evidence="3">
    <location>
        <begin position="332"/>
        <end position="371"/>
    </location>
</feature>
<sequence length="396" mass="41257">MGGGGDATGVPSTALVVPRDDTAYVEWLASELCSATQNTTAPWSVCEIWRAQGRQARIPAGWGPPPSNPEPTPVTDDDVEQISLVFGAGAQRGCYSPMRAPRGHTCMRCLEDPTAKMLRVASHVTFSPGIGLVGRVWLLGVAEVVDVPAVGASSTYARQEAALNAGVRTAIALPVVPPAKTPGGPRAPSAVIVIYFGERLVRAPAANGAAATLAQTVLCSLLDRARLATQNEDIPPPPLVPASDATPAGWKPPPLPPTDTTPPDSRPSSFESGPSSFSDKVLARKLARSLAGQGASGVHPCGNQQPMAVTGSRRVDGVGRPKFDFHTGVHQCPICFGAVETAARVAGCAHVACADCLSRWRVTKDVCPVCEGPVYGVVLDAQLDAENAQRRGLQSF</sequence>